<protein>
    <submittedName>
        <fullName evidence="5">Autophagy protein 16</fullName>
    </submittedName>
</protein>
<dbReference type="GeneID" id="30981000"/>
<dbReference type="EMBL" id="KV453913">
    <property type="protein sequence ID" value="ODV78759.1"/>
    <property type="molecule type" value="Genomic_DNA"/>
</dbReference>
<evidence type="ECO:0000256" key="1">
    <source>
        <dbReference type="ARBA" id="ARBA00005331"/>
    </source>
</evidence>
<dbReference type="Gene3D" id="1.20.5.170">
    <property type="match status" value="1"/>
</dbReference>
<evidence type="ECO:0000313" key="6">
    <source>
        <dbReference type="Proteomes" id="UP000094285"/>
    </source>
</evidence>
<dbReference type="AlphaFoldDB" id="A0A1E4SGW6"/>
<evidence type="ECO:0000259" key="4">
    <source>
        <dbReference type="Pfam" id="PF08614"/>
    </source>
</evidence>
<feature type="compositionally biased region" description="Low complexity" evidence="3">
    <location>
        <begin position="37"/>
        <end position="52"/>
    </location>
</feature>
<name>A0A1E4SGW6_9ASCO</name>
<dbReference type="RefSeq" id="XP_020063881.1">
    <property type="nucleotide sequence ID" value="XM_020206863.1"/>
</dbReference>
<reference evidence="6" key="1">
    <citation type="submission" date="2016-05" db="EMBL/GenBank/DDBJ databases">
        <title>Comparative genomics of biotechnologically important yeasts.</title>
        <authorList>
            <consortium name="DOE Joint Genome Institute"/>
            <person name="Riley R."/>
            <person name="Haridas S."/>
            <person name="Wolfe K.H."/>
            <person name="Lopes M.R."/>
            <person name="Hittinger C.T."/>
            <person name="Goker M."/>
            <person name="Salamov A."/>
            <person name="Wisecaver J."/>
            <person name="Long T.M."/>
            <person name="Aerts A.L."/>
            <person name="Barry K."/>
            <person name="Choi C."/>
            <person name="Clum A."/>
            <person name="Coughlan A.Y."/>
            <person name="Deshpande S."/>
            <person name="Douglass A.P."/>
            <person name="Hanson S.J."/>
            <person name="Klenk H.-P."/>
            <person name="Labutti K."/>
            <person name="Lapidus A."/>
            <person name="Lindquist E."/>
            <person name="Lipzen A."/>
            <person name="Meier-Kolthoff J.P."/>
            <person name="Ohm R.A."/>
            <person name="Otillar R.P."/>
            <person name="Pangilinan J."/>
            <person name="Peng Y."/>
            <person name="Rokas A."/>
            <person name="Rosa C.A."/>
            <person name="Scheuner C."/>
            <person name="Sibirny A.A."/>
            <person name="Slot J.C."/>
            <person name="Stielow J.B."/>
            <person name="Sun H."/>
            <person name="Kurtzman C.P."/>
            <person name="Blackwell M."/>
            <person name="Grigoriev I.V."/>
            <person name="Jeffries T.W."/>
        </authorList>
    </citation>
    <scope>NUCLEOTIDE SEQUENCE [LARGE SCALE GENOMIC DNA]</scope>
    <source>
        <strain evidence="6">NRRL Y-17324</strain>
    </source>
</reference>
<feature type="coiled-coil region" evidence="2">
    <location>
        <begin position="86"/>
        <end position="162"/>
    </location>
</feature>
<comment type="similarity">
    <text evidence="1">Belongs to the ATG16 family.</text>
</comment>
<gene>
    <name evidence="5" type="ORF">CANTADRAFT_22718</name>
</gene>
<evidence type="ECO:0000256" key="3">
    <source>
        <dbReference type="SAM" id="MobiDB-lite"/>
    </source>
</evidence>
<feature type="domain" description="Autophagy-related protein 16" evidence="4">
    <location>
        <begin position="4"/>
        <end position="175"/>
    </location>
</feature>
<dbReference type="OrthoDB" id="8949486at2759"/>
<dbReference type="Pfam" id="PF08614">
    <property type="entry name" value="ATG16"/>
    <property type="match status" value="1"/>
</dbReference>
<feature type="region of interest" description="Disordered" evidence="3">
    <location>
        <begin position="37"/>
        <end position="56"/>
    </location>
</feature>
<organism evidence="5 6">
    <name type="scientific">Suhomyces tanzawaensis NRRL Y-17324</name>
    <dbReference type="NCBI Taxonomy" id="984487"/>
    <lineage>
        <taxon>Eukaryota</taxon>
        <taxon>Fungi</taxon>
        <taxon>Dikarya</taxon>
        <taxon>Ascomycota</taxon>
        <taxon>Saccharomycotina</taxon>
        <taxon>Pichiomycetes</taxon>
        <taxon>Debaryomycetaceae</taxon>
        <taxon>Suhomyces</taxon>
    </lineage>
</organism>
<dbReference type="STRING" id="984487.A0A1E4SGW6"/>
<proteinExistence type="inferred from homology"/>
<dbReference type="InterPro" id="IPR013923">
    <property type="entry name" value="Autophagy-rel_prot_16_dom"/>
</dbReference>
<evidence type="ECO:0000256" key="2">
    <source>
        <dbReference type="SAM" id="Coils"/>
    </source>
</evidence>
<sequence length="182" mass="20615">MWNDILQSLNERDILEKKDSEYYAAFAQLAQQLQAVGLESTSPSPSPSLTTSGEYNREPDLAKENHQLKAEITKLIEGINEKTIAAEKAELRASQAAKAKTSLEKQIDKLNTKIETLTAQLKEKDRSIEIINDEALLNQIQSNVLKDEIEKVRHENESLIKRWMAKVREDAERLNEENAKAG</sequence>
<accession>A0A1E4SGW6</accession>
<keyword evidence="2" id="KW-0175">Coiled coil</keyword>
<evidence type="ECO:0000313" key="5">
    <source>
        <dbReference type="EMBL" id="ODV78759.1"/>
    </source>
</evidence>
<keyword evidence="6" id="KW-1185">Reference proteome</keyword>
<dbReference type="Proteomes" id="UP000094285">
    <property type="component" value="Unassembled WGS sequence"/>
</dbReference>